<comment type="similarity">
    <text evidence="2">Belongs to the nucleoporin GLFG family.</text>
</comment>
<feature type="region of interest" description="Disordered" evidence="9">
    <location>
        <begin position="554"/>
        <end position="580"/>
    </location>
</feature>
<dbReference type="Gene3D" id="1.20.920.60">
    <property type="match status" value="1"/>
</dbReference>
<dbReference type="GO" id="GO:0044614">
    <property type="term" value="C:nuclear pore cytoplasmic filaments"/>
    <property type="evidence" value="ECO:0007669"/>
    <property type="project" value="TreeGrafter"/>
</dbReference>
<feature type="compositionally biased region" description="Basic and acidic residues" evidence="9">
    <location>
        <begin position="554"/>
        <end position="569"/>
    </location>
</feature>
<dbReference type="AlphaFoldDB" id="A0A812JG63"/>
<proteinExistence type="inferred from homology"/>
<reference evidence="11" key="1">
    <citation type="submission" date="2021-02" db="EMBL/GenBank/DDBJ databases">
        <authorList>
            <person name="Dougan E. K."/>
            <person name="Rhodes N."/>
            <person name="Thang M."/>
            <person name="Chan C."/>
        </authorList>
    </citation>
    <scope>NUCLEOTIDE SEQUENCE</scope>
</reference>
<dbReference type="SUPFAM" id="SSF82215">
    <property type="entry name" value="C-terminal autoproteolytic domain of nucleoporin nup98"/>
    <property type="match status" value="1"/>
</dbReference>
<evidence type="ECO:0000313" key="12">
    <source>
        <dbReference type="Proteomes" id="UP000604046"/>
    </source>
</evidence>
<keyword evidence="12" id="KW-1185">Reference proteome</keyword>
<evidence type="ECO:0000256" key="9">
    <source>
        <dbReference type="SAM" id="MobiDB-lite"/>
    </source>
</evidence>
<evidence type="ECO:0000313" key="11">
    <source>
        <dbReference type="EMBL" id="CAE7202520.1"/>
    </source>
</evidence>
<dbReference type="GO" id="GO:0000973">
    <property type="term" value="P:post-transcriptional tethering of RNA polymerase II gene DNA at nuclear periphery"/>
    <property type="evidence" value="ECO:0007669"/>
    <property type="project" value="TreeGrafter"/>
</dbReference>
<feature type="compositionally biased region" description="Basic and acidic residues" evidence="9">
    <location>
        <begin position="322"/>
        <end position="331"/>
    </location>
</feature>
<evidence type="ECO:0000256" key="3">
    <source>
        <dbReference type="ARBA" id="ARBA00022448"/>
    </source>
</evidence>
<dbReference type="InterPro" id="IPR007230">
    <property type="entry name" value="Nup98_auto-Pept-S59_dom"/>
</dbReference>
<feature type="compositionally biased region" description="Basic residues" evidence="9">
    <location>
        <begin position="83"/>
        <end position="95"/>
    </location>
</feature>
<name>A0A812JG63_9DINO</name>
<dbReference type="GO" id="GO:0003723">
    <property type="term" value="F:RNA binding"/>
    <property type="evidence" value="ECO:0007669"/>
    <property type="project" value="TreeGrafter"/>
</dbReference>
<dbReference type="InterPro" id="IPR036903">
    <property type="entry name" value="Nup98_auto-Pept-S59_dom_sf"/>
</dbReference>
<feature type="compositionally biased region" description="Acidic residues" evidence="9">
    <location>
        <begin position="348"/>
        <end position="358"/>
    </location>
</feature>
<dbReference type="OrthoDB" id="440302at2759"/>
<evidence type="ECO:0000256" key="4">
    <source>
        <dbReference type="ARBA" id="ARBA00022816"/>
    </source>
</evidence>
<dbReference type="Proteomes" id="UP000604046">
    <property type="component" value="Unassembled WGS sequence"/>
</dbReference>
<keyword evidence="5" id="KW-0653">Protein transport</keyword>
<feature type="region of interest" description="Disordered" evidence="9">
    <location>
        <begin position="231"/>
        <end position="258"/>
    </location>
</feature>
<comment type="caution">
    <text evidence="11">The sequence shown here is derived from an EMBL/GenBank/DDBJ whole genome shotgun (WGS) entry which is preliminary data.</text>
</comment>
<keyword evidence="6" id="KW-0811">Translocation</keyword>
<feature type="compositionally biased region" description="Low complexity" evidence="9">
    <location>
        <begin position="387"/>
        <end position="398"/>
    </location>
</feature>
<keyword evidence="8" id="KW-0539">Nucleus</keyword>
<feature type="domain" description="Peptidase S59" evidence="10">
    <location>
        <begin position="580"/>
        <end position="713"/>
    </location>
</feature>
<organism evidence="11 12">
    <name type="scientific">Symbiodinium natans</name>
    <dbReference type="NCBI Taxonomy" id="878477"/>
    <lineage>
        <taxon>Eukaryota</taxon>
        <taxon>Sar</taxon>
        <taxon>Alveolata</taxon>
        <taxon>Dinophyceae</taxon>
        <taxon>Suessiales</taxon>
        <taxon>Symbiodiniaceae</taxon>
        <taxon>Symbiodinium</taxon>
    </lineage>
</organism>
<evidence type="ECO:0000256" key="1">
    <source>
        <dbReference type="ARBA" id="ARBA00004567"/>
    </source>
</evidence>
<feature type="compositionally biased region" description="Pro residues" evidence="9">
    <location>
        <begin position="1"/>
        <end position="24"/>
    </location>
</feature>
<dbReference type="Pfam" id="PF04096">
    <property type="entry name" value="Nucleoporin2"/>
    <property type="match status" value="1"/>
</dbReference>
<dbReference type="EMBL" id="CAJNDS010000402">
    <property type="protein sequence ID" value="CAE7202520.1"/>
    <property type="molecule type" value="Genomic_DNA"/>
</dbReference>
<evidence type="ECO:0000256" key="6">
    <source>
        <dbReference type="ARBA" id="ARBA00023010"/>
    </source>
</evidence>
<gene>
    <name evidence="11" type="primary">NUP98B</name>
    <name evidence="11" type="ORF">SNAT2548_LOCUS6147</name>
</gene>
<feature type="compositionally biased region" description="Low complexity" evidence="9">
    <location>
        <begin position="414"/>
        <end position="426"/>
    </location>
</feature>
<dbReference type="PROSITE" id="PS51434">
    <property type="entry name" value="NUP_C"/>
    <property type="match status" value="1"/>
</dbReference>
<dbReference type="GO" id="GO:0006405">
    <property type="term" value="P:RNA export from nucleus"/>
    <property type="evidence" value="ECO:0007669"/>
    <property type="project" value="TreeGrafter"/>
</dbReference>
<dbReference type="InterPro" id="IPR037665">
    <property type="entry name" value="Nucleoporin_S59-like"/>
</dbReference>
<dbReference type="GO" id="GO:0034398">
    <property type="term" value="P:telomere tethering at nuclear periphery"/>
    <property type="evidence" value="ECO:0007669"/>
    <property type="project" value="TreeGrafter"/>
</dbReference>
<evidence type="ECO:0000256" key="2">
    <source>
        <dbReference type="ARBA" id="ARBA00008926"/>
    </source>
</evidence>
<feature type="compositionally biased region" description="Pro residues" evidence="9">
    <location>
        <begin position="359"/>
        <end position="379"/>
    </location>
</feature>
<feature type="region of interest" description="Disordered" evidence="9">
    <location>
        <begin position="316"/>
        <end position="428"/>
    </location>
</feature>
<keyword evidence="7" id="KW-0906">Nuclear pore complex</keyword>
<dbReference type="GO" id="GO:0051028">
    <property type="term" value="P:mRNA transport"/>
    <property type="evidence" value="ECO:0007669"/>
    <property type="project" value="UniProtKB-KW"/>
</dbReference>
<dbReference type="GO" id="GO:0008139">
    <property type="term" value="F:nuclear localization sequence binding"/>
    <property type="evidence" value="ECO:0007669"/>
    <property type="project" value="TreeGrafter"/>
</dbReference>
<dbReference type="PANTHER" id="PTHR23198">
    <property type="entry name" value="NUCLEOPORIN"/>
    <property type="match status" value="1"/>
</dbReference>
<dbReference type="GO" id="GO:0006606">
    <property type="term" value="P:protein import into nucleus"/>
    <property type="evidence" value="ECO:0007669"/>
    <property type="project" value="TreeGrafter"/>
</dbReference>
<dbReference type="GO" id="GO:0017056">
    <property type="term" value="F:structural constituent of nuclear pore"/>
    <property type="evidence" value="ECO:0007669"/>
    <property type="project" value="InterPro"/>
</dbReference>
<evidence type="ECO:0000259" key="10">
    <source>
        <dbReference type="PROSITE" id="PS51434"/>
    </source>
</evidence>
<feature type="region of interest" description="Disordered" evidence="9">
    <location>
        <begin position="1"/>
        <end position="190"/>
    </location>
</feature>
<protein>
    <submittedName>
        <fullName evidence="11">NUP98B protein</fullName>
    </submittedName>
</protein>
<evidence type="ECO:0000256" key="5">
    <source>
        <dbReference type="ARBA" id="ARBA00022927"/>
    </source>
</evidence>
<accession>A0A812JG63</accession>
<keyword evidence="3" id="KW-0813">Transport</keyword>
<sequence length="713" mass="78091">MPLVPCPLIVPGPPQQPHPNPPNPISFHGSCNVSPRGARGPSPTRRAWSPPPQIMPRVLSPAAQREAPTNLYSPRTLVPQATHHAHLQHSPRQHQRSPVQFQPHALAQSHMQARSPPRPMQPMQAQNHQSPPPTPITHSQPRQIHPIVHAPPPAQAHAKTMPAAPGSHPPASWVPASPRVPEPFQRPASPHLINTQHLPVEYIASPEQMYRMLASQGRAMAPPGVLQLSARSSPELTPRKLATSDKLSPSPAQEEPVDSLAKQLRALQAAKVDAAAKQAESDQLIAQRQDWLRKETFSALSAHNLGDLLRRWGAPEQPPDWESPRSRHETLAESPVPVVEESPHEAQEAVDESQEQVPEEPPAVEPEIPQPPSEPAPPPAHERAKQASKASVSSTSRTSDPEVPKEPSQSLTQSSRGPRPSSLSLSAEEARRCTAELAALARNVSAKELRELRMLKRPPQAVMKLLEALSIILGEKDLRPANFRKLLSDSLPQRLGAVDVASLGAARAAKLRSLLSPPDASAEAVSRICRPCTSLAEWCSCLYSFLSRAQDHTELENKEKQTGEPEKSQPDTASRPAVDHSKLIVEPDLSQMTSDELSEVRDLTVTKPDIGTVVFHGLTDCRDLDIAQTVVLKRGYVLVYPDPAKKPPPGEGLNKHATVTMYQCFPPGGHVKDEQALADYKVKIKKMTEEKSACTFIDYDCLTGVWTFEVERF</sequence>
<evidence type="ECO:0000256" key="7">
    <source>
        <dbReference type="ARBA" id="ARBA00023132"/>
    </source>
</evidence>
<dbReference type="PANTHER" id="PTHR23198:SF6">
    <property type="entry name" value="NUCLEAR PORE COMPLEX PROTEIN NUP98-NUP96"/>
    <property type="match status" value="1"/>
</dbReference>
<dbReference type="Gene3D" id="3.30.1610.10">
    <property type="entry name" value="Peptidase S59, nucleoporin"/>
    <property type="match status" value="1"/>
</dbReference>
<keyword evidence="4" id="KW-0509">mRNA transport</keyword>
<comment type="subcellular location">
    <subcellularLocation>
        <location evidence="1">Nucleus</location>
        <location evidence="1">Nuclear pore complex</location>
    </subcellularLocation>
</comment>
<evidence type="ECO:0000256" key="8">
    <source>
        <dbReference type="ARBA" id="ARBA00023242"/>
    </source>
</evidence>